<dbReference type="EMBL" id="WHLY01000002">
    <property type="protein sequence ID" value="MPR34762.1"/>
    <property type="molecule type" value="Genomic_DNA"/>
</dbReference>
<protein>
    <recommendedName>
        <fullName evidence="3">DUF1080 domain-containing protein</fullName>
    </recommendedName>
</protein>
<evidence type="ECO:0008006" key="3">
    <source>
        <dbReference type="Google" id="ProtNLM"/>
    </source>
</evidence>
<gene>
    <name evidence="1" type="ORF">GBK04_15715</name>
</gene>
<accession>A0A7C9BBC3</accession>
<dbReference type="Proteomes" id="UP000479293">
    <property type="component" value="Unassembled WGS sequence"/>
</dbReference>
<proteinExistence type="predicted"/>
<sequence length="221" mass="24844">MRILILSLCLVGVQAVSQNKMDSDEKITKNKKIKLDQHAVKLVNRQLDAQEKTEKGTLSLDARDGDGMAVVQTVQMWEGTLQVELRGENKPGGSFVGIAFNVKNDSTYEAVYFRPFNFKSDEKIRREHSIQYICHPDFGWSKLREQHEGVYEREFLNPPSPDDWFSVNLTISPEKVIVKETKSGQVLMEVGRLAKTTSGTIGLWVGNGSKGSFRNLSVPAQ</sequence>
<reference evidence="1 2" key="1">
    <citation type="submission" date="2019-10" db="EMBL/GenBank/DDBJ databases">
        <title>Draft Genome Sequence of Cytophagaceae sp. SJW1-29.</title>
        <authorList>
            <person name="Choi A."/>
        </authorList>
    </citation>
    <scope>NUCLEOTIDE SEQUENCE [LARGE SCALE GENOMIC DNA]</scope>
    <source>
        <strain evidence="1 2">SJW1-29</strain>
    </source>
</reference>
<organism evidence="1 2">
    <name type="scientific">Salmonirosea aquatica</name>
    <dbReference type="NCBI Taxonomy" id="2654236"/>
    <lineage>
        <taxon>Bacteria</taxon>
        <taxon>Pseudomonadati</taxon>
        <taxon>Bacteroidota</taxon>
        <taxon>Cytophagia</taxon>
        <taxon>Cytophagales</taxon>
        <taxon>Spirosomataceae</taxon>
        <taxon>Salmonirosea</taxon>
    </lineage>
</organism>
<keyword evidence="2" id="KW-1185">Reference proteome</keyword>
<evidence type="ECO:0000313" key="1">
    <source>
        <dbReference type="EMBL" id="MPR34762.1"/>
    </source>
</evidence>
<dbReference type="RefSeq" id="WP_152761248.1">
    <property type="nucleotide sequence ID" value="NZ_WHLY01000002.1"/>
</dbReference>
<dbReference type="AlphaFoldDB" id="A0A7C9BBC3"/>
<evidence type="ECO:0000313" key="2">
    <source>
        <dbReference type="Proteomes" id="UP000479293"/>
    </source>
</evidence>
<comment type="caution">
    <text evidence="1">The sequence shown here is derived from an EMBL/GenBank/DDBJ whole genome shotgun (WGS) entry which is preliminary data.</text>
</comment>
<name>A0A7C9BBC3_9BACT</name>